<evidence type="ECO:0000313" key="2">
    <source>
        <dbReference type="Proteomes" id="UP000319756"/>
    </source>
</evidence>
<dbReference type="Proteomes" id="UP000319756">
    <property type="component" value="Chromosome"/>
</dbReference>
<dbReference type="KEGG" id="sale:EPH95_11465"/>
<dbReference type="RefSeq" id="WP_142090110.1">
    <property type="nucleotide sequence ID" value="NZ_CP035485.1"/>
</dbReference>
<reference evidence="2" key="1">
    <citation type="submission" date="2019-01" db="EMBL/GenBank/DDBJ databases">
        <title>Genomic analysis of Salicibibacter sp. NKC3-5.</title>
        <authorList>
            <person name="Oh Y.J."/>
        </authorList>
    </citation>
    <scope>NUCLEOTIDE SEQUENCE [LARGE SCALE GENOMIC DNA]</scope>
    <source>
        <strain evidence="2">NKC3-5</strain>
    </source>
</reference>
<accession>A0A514LIN8</accession>
<sequence>MRNAKKSLVVFLTLVLLCSLFFNYQYYQVNQDHQRHFAIFLNDFHIELNNAIERTDTIINEDYQEYNSELLRLTQSLTMISHMLTRNGDYMYDLPQINELDYIERSVNIMINGTEYQGYEIKPFLNSNGINDSEEQFLRGIKNKMEKIQGQLNSKETTQVDSTINKNMYENIITENALSEQEFYTMLDAYIKEK</sequence>
<evidence type="ECO:0000313" key="1">
    <source>
        <dbReference type="EMBL" id="QDI91714.1"/>
    </source>
</evidence>
<protein>
    <submittedName>
        <fullName evidence="1">Uncharacterized protein</fullName>
    </submittedName>
</protein>
<dbReference type="AlphaFoldDB" id="A0A514LIN8"/>
<proteinExistence type="predicted"/>
<name>A0A514LIN8_9BACI</name>
<organism evidence="1 2">
    <name type="scientific">Salicibibacter halophilus</name>
    <dbReference type="NCBI Taxonomy" id="2502791"/>
    <lineage>
        <taxon>Bacteria</taxon>
        <taxon>Bacillati</taxon>
        <taxon>Bacillota</taxon>
        <taxon>Bacilli</taxon>
        <taxon>Bacillales</taxon>
        <taxon>Bacillaceae</taxon>
        <taxon>Salicibibacter</taxon>
    </lineage>
</organism>
<dbReference type="EMBL" id="CP035485">
    <property type="protein sequence ID" value="QDI91714.1"/>
    <property type="molecule type" value="Genomic_DNA"/>
</dbReference>
<gene>
    <name evidence="1" type="ORF">EPH95_11465</name>
</gene>
<keyword evidence="2" id="KW-1185">Reference proteome</keyword>